<sequence>MFDFPVPLATNRFEDDIVAILMRLQRGAIPQQPIAFYGSSSFRLWGTMHQDLQCLDVVNLGFGGGTNLSGRHYLEKLLLPLKPEKIVLYFGENDIANDGLTGQTTFEHMTSLVSDIREGLPAAKVFVLGTKQSPTRWIYADDVERYNVLSKAWCLEQSQVTFIDASFGLIGENGRPMGRYYQPDFIHLNAGGYALWAEVLQRIPGLLSGA</sequence>
<keyword evidence="2" id="KW-0614">Plasmid</keyword>
<name>A0ABX7F396_9HYPH</name>
<dbReference type="EMBL" id="CP032406">
    <property type="protein sequence ID" value="QRF54241.1"/>
    <property type="molecule type" value="Genomic_DNA"/>
</dbReference>
<dbReference type="RefSeq" id="WP_203020682.1">
    <property type="nucleotide sequence ID" value="NZ_CP032406.1"/>
</dbReference>
<dbReference type="InterPro" id="IPR036514">
    <property type="entry name" value="SGNH_hydro_sf"/>
</dbReference>
<feature type="domain" description="SGNH hydrolase-type esterase" evidence="1">
    <location>
        <begin position="43"/>
        <end position="195"/>
    </location>
</feature>
<proteinExistence type="predicted"/>
<keyword evidence="3" id="KW-1185">Reference proteome</keyword>
<dbReference type="Proteomes" id="UP000596351">
    <property type="component" value="Plasmid p1"/>
</dbReference>
<protein>
    <submittedName>
        <fullName evidence="2">Lysophospholipase</fullName>
    </submittedName>
</protein>
<dbReference type="InterPro" id="IPR013830">
    <property type="entry name" value="SGNH_hydro"/>
</dbReference>
<dbReference type="Gene3D" id="3.40.50.1110">
    <property type="entry name" value="SGNH hydrolase"/>
    <property type="match status" value="1"/>
</dbReference>
<evidence type="ECO:0000259" key="1">
    <source>
        <dbReference type="Pfam" id="PF13472"/>
    </source>
</evidence>
<evidence type="ECO:0000313" key="3">
    <source>
        <dbReference type="Proteomes" id="UP000596351"/>
    </source>
</evidence>
<geneLocation type="plasmid" evidence="2 3">
    <name>p1</name>
</geneLocation>
<dbReference type="SUPFAM" id="SSF52266">
    <property type="entry name" value="SGNH hydrolase"/>
    <property type="match status" value="1"/>
</dbReference>
<reference evidence="2 3" key="1">
    <citation type="submission" date="2018-09" db="EMBL/GenBank/DDBJ databases">
        <title>Rhizobium sp. MAE2-X.</title>
        <authorList>
            <person name="Lee Y."/>
            <person name="Jeon C.O."/>
        </authorList>
    </citation>
    <scope>NUCLEOTIDE SEQUENCE [LARGE SCALE GENOMIC DNA]</scope>
    <source>
        <strain evidence="2 3">MAE2-X</strain>
        <plasmid evidence="2 3">p1</plasmid>
    </source>
</reference>
<dbReference type="Pfam" id="PF13472">
    <property type="entry name" value="Lipase_GDSL_2"/>
    <property type="match status" value="1"/>
</dbReference>
<evidence type="ECO:0000313" key="2">
    <source>
        <dbReference type="EMBL" id="QRF54241.1"/>
    </source>
</evidence>
<organism evidence="2 3">
    <name type="scientific">Rhizobium rosettiformans</name>
    <dbReference type="NCBI Taxonomy" id="1368430"/>
    <lineage>
        <taxon>Bacteria</taxon>
        <taxon>Pseudomonadati</taxon>
        <taxon>Pseudomonadota</taxon>
        <taxon>Alphaproteobacteria</taxon>
        <taxon>Hyphomicrobiales</taxon>
        <taxon>Rhizobiaceae</taxon>
        <taxon>Rhizobium/Agrobacterium group</taxon>
        <taxon>Rhizobium</taxon>
    </lineage>
</organism>
<gene>
    <name evidence="2" type="ORF">D4A92_22155</name>
</gene>
<accession>A0ABX7F396</accession>